<protein>
    <submittedName>
        <fullName evidence="2">Fe-S cluster assembly transcriptional regulator IscR</fullName>
    </submittedName>
</protein>
<dbReference type="PANTHER" id="PTHR33221:SF5">
    <property type="entry name" value="HTH-TYPE TRANSCRIPTIONAL REGULATOR ISCR"/>
    <property type="match status" value="1"/>
</dbReference>
<dbReference type="InterPro" id="IPR036390">
    <property type="entry name" value="WH_DNA-bd_sf"/>
</dbReference>
<reference evidence="2" key="1">
    <citation type="submission" date="2024-01" db="EMBL/GenBank/DDBJ databases">
        <title>Sequencing the genomes of a sandfly, Sergentomyia squamirostris, and its two endosymbionts.</title>
        <authorList>
            <person name="Itokawa K."/>
            <person name="Sanjoba C."/>
        </authorList>
    </citation>
    <scope>NUCLEOTIDE SEQUENCE</scope>
    <source>
        <strain evidence="2">RiSSQ</strain>
    </source>
</reference>
<dbReference type="GO" id="GO:0003700">
    <property type="term" value="F:DNA-binding transcription factor activity"/>
    <property type="evidence" value="ECO:0007669"/>
    <property type="project" value="TreeGrafter"/>
</dbReference>
<organism evidence="2">
    <name type="scientific">Candidatus Tisiphia endosymbiont of Sergentomyia squamirostris</name>
    <dbReference type="NCBI Taxonomy" id="3113639"/>
    <lineage>
        <taxon>Bacteria</taxon>
        <taxon>Pseudomonadati</taxon>
        <taxon>Pseudomonadota</taxon>
        <taxon>Alphaproteobacteria</taxon>
        <taxon>Rickettsiales</taxon>
        <taxon>Rickettsiaceae</taxon>
        <taxon>Rickettsieae</taxon>
        <taxon>Candidatus Tisiphia</taxon>
    </lineage>
</organism>
<dbReference type="NCBIfam" id="TIGR00738">
    <property type="entry name" value="rrf2_super"/>
    <property type="match status" value="1"/>
</dbReference>
<proteinExistence type="predicted"/>
<gene>
    <name evidence="2" type="primary">iscR</name>
    <name evidence="2" type="ORF">DMENIID0002_01020</name>
</gene>
<dbReference type="GO" id="GO:0003677">
    <property type="term" value="F:DNA binding"/>
    <property type="evidence" value="ECO:0007669"/>
    <property type="project" value="UniProtKB-KW"/>
</dbReference>
<dbReference type="SUPFAM" id="SSF46785">
    <property type="entry name" value="Winged helix' DNA-binding domain"/>
    <property type="match status" value="1"/>
</dbReference>
<dbReference type="InterPro" id="IPR000944">
    <property type="entry name" value="Tscrpt_reg_Rrf2"/>
</dbReference>
<sequence>MQLTTKGRYAVMAILEIASQMSDIPVTLAEISAKQNVPVNYLEQIFAKLKKANIVRSAKGPKGGYIINEKLNNIKITNIIDAVDENIEMTRCLGKSQNSCVPNKVKCNAHHLWLGLSKHIRNYFDTISVADMLADTLD</sequence>
<dbReference type="GO" id="GO:0005829">
    <property type="term" value="C:cytosol"/>
    <property type="evidence" value="ECO:0007669"/>
    <property type="project" value="TreeGrafter"/>
</dbReference>
<name>A0AAT9G6K9_9RICK</name>
<evidence type="ECO:0000313" key="2">
    <source>
        <dbReference type="EMBL" id="BFD45456.1"/>
    </source>
</evidence>
<dbReference type="InterPro" id="IPR036388">
    <property type="entry name" value="WH-like_DNA-bd_sf"/>
</dbReference>
<dbReference type="Gene3D" id="1.10.10.10">
    <property type="entry name" value="Winged helix-like DNA-binding domain superfamily/Winged helix DNA-binding domain"/>
    <property type="match status" value="1"/>
</dbReference>
<dbReference type="AlphaFoldDB" id="A0AAT9G6K9"/>
<accession>A0AAT9G6K9</accession>
<dbReference type="PANTHER" id="PTHR33221">
    <property type="entry name" value="WINGED HELIX-TURN-HELIX TRANSCRIPTIONAL REGULATOR, RRF2 FAMILY"/>
    <property type="match status" value="1"/>
</dbReference>
<dbReference type="PROSITE" id="PS51197">
    <property type="entry name" value="HTH_RRF2_2"/>
    <property type="match status" value="1"/>
</dbReference>
<dbReference type="EMBL" id="AP029170">
    <property type="protein sequence ID" value="BFD45456.1"/>
    <property type="molecule type" value="Genomic_DNA"/>
</dbReference>
<evidence type="ECO:0000256" key="1">
    <source>
        <dbReference type="ARBA" id="ARBA00023125"/>
    </source>
</evidence>
<dbReference type="Pfam" id="PF02082">
    <property type="entry name" value="Rrf2"/>
    <property type="match status" value="1"/>
</dbReference>
<keyword evidence="1" id="KW-0238">DNA-binding</keyword>